<name>A0A4Q2J0I3_9SPHN</name>
<dbReference type="RefSeq" id="WP_129340813.1">
    <property type="nucleotide sequence ID" value="NZ_JACIDD010000001.1"/>
</dbReference>
<gene>
    <name evidence="1" type="ORF">EO081_05145</name>
</gene>
<evidence type="ECO:0000313" key="2">
    <source>
        <dbReference type="Proteomes" id="UP000292347"/>
    </source>
</evidence>
<keyword evidence="2" id="KW-1185">Reference proteome</keyword>
<evidence type="ECO:0008006" key="3">
    <source>
        <dbReference type="Google" id="ProtNLM"/>
    </source>
</evidence>
<comment type="caution">
    <text evidence="1">The sequence shown here is derived from an EMBL/GenBank/DDBJ whole genome shotgun (WGS) entry which is preliminary data.</text>
</comment>
<dbReference type="OrthoDB" id="6402335at2"/>
<dbReference type="Proteomes" id="UP000292347">
    <property type="component" value="Unassembled WGS sequence"/>
</dbReference>
<reference evidence="1 2" key="1">
    <citation type="submission" date="2019-01" db="EMBL/GenBank/DDBJ databases">
        <title>Sphingomonas mucosissima sp. nov. and Sphingomonas desiccabilis sp. nov., from biological soil crusts in the Colorado Plateau, USA.</title>
        <authorList>
            <person name="Zhu D."/>
        </authorList>
    </citation>
    <scope>NUCLEOTIDE SEQUENCE [LARGE SCALE GENOMIC DNA]</scope>
    <source>
        <strain evidence="1 2">CP1D</strain>
    </source>
</reference>
<dbReference type="EMBL" id="SDPT01000001">
    <property type="protein sequence ID" value="RXZ35034.1"/>
    <property type="molecule type" value="Genomic_DNA"/>
</dbReference>
<dbReference type="AlphaFoldDB" id="A0A4Q2J0I3"/>
<protein>
    <recommendedName>
        <fullName evidence="3">Lytic murein transglycosylase</fullName>
    </recommendedName>
</protein>
<organism evidence="1 2">
    <name type="scientific">Sphingomonas desiccabilis</name>
    <dbReference type="NCBI Taxonomy" id="429134"/>
    <lineage>
        <taxon>Bacteria</taxon>
        <taxon>Pseudomonadati</taxon>
        <taxon>Pseudomonadota</taxon>
        <taxon>Alphaproteobacteria</taxon>
        <taxon>Sphingomonadales</taxon>
        <taxon>Sphingomonadaceae</taxon>
        <taxon>Sphingomonas</taxon>
    </lineage>
</organism>
<sequence>MLKLLIGAALALGQVEVPPPAVDPLTVEIETGDADRFAALLARTEGPLTAEQIQRDYLDGASDGVRVFTPGRIRDAAHLARTVAAKRGLYTEAVRECLPVVKGTTPELRATYLALSALFPGRSLPRIYLVVGADNSGGTAAPGMQVLGLETLCRIAGNPEALRAVLRQFYAHETVHALQRDGGEPSPGGPLLRSVLAEGAADFIAALATGTEMDPKRAAWGSAREAALWQMLKADLATTADTKGDPARGSPAEVAMHRWVGNYSSAPEGWPGEAGYWMGQRIWERWYARQPDKRRALEEMLTISDPLAVLQGGRFVE</sequence>
<evidence type="ECO:0000313" key="1">
    <source>
        <dbReference type="EMBL" id="RXZ35034.1"/>
    </source>
</evidence>
<accession>A0A4Q2J0I3</accession>
<proteinExistence type="predicted"/>